<evidence type="ECO:0000313" key="2">
    <source>
        <dbReference type="Proteomes" id="UP000075230"/>
    </source>
</evidence>
<comment type="caution">
    <text evidence="1">The sequence shown here is derived from an EMBL/GenBank/DDBJ whole genome shotgun (WGS) entry which is preliminary data.</text>
</comment>
<protein>
    <submittedName>
        <fullName evidence="1">C6 zinc finger domain protein</fullName>
    </submittedName>
</protein>
<organism evidence="1 2">
    <name type="scientific">Aspergillus kawachii</name>
    <name type="common">White koji mold</name>
    <name type="synonym">Aspergillus awamori var. kawachi</name>
    <dbReference type="NCBI Taxonomy" id="1069201"/>
    <lineage>
        <taxon>Eukaryota</taxon>
        <taxon>Fungi</taxon>
        <taxon>Dikarya</taxon>
        <taxon>Ascomycota</taxon>
        <taxon>Pezizomycotina</taxon>
        <taxon>Eurotiomycetes</taxon>
        <taxon>Eurotiomycetidae</taxon>
        <taxon>Eurotiales</taxon>
        <taxon>Aspergillaceae</taxon>
        <taxon>Aspergillus</taxon>
        <taxon>Aspergillus subgen. Circumdati</taxon>
    </lineage>
</organism>
<reference evidence="2" key="2">
    <citation type="submission" date="2016-02" db="EMBL/GenBank/DDBJ databases">
        <title>Genome sequencing of Aspergillus luchuensis NBRC 4314.</title>
        <authorList>
            <person name="Yamada O."/>
        </authorList>
    </citation>
    <scope>NUCLEOTIDE SEQUENCE [LARGE SCALE GENOMIC DNA]</scope>
    <source>
        <strain evidence="2">RIB 2604</strain>
    </source>
</reference>
<sequence>MVVVIGVLKLEWSRKGRAGVELEEVKISAAAKKLLVDDLLVIVIKLGRPAVPMPDTV</sequence>
<proteinExistence type="predicted"/>
<dbReference type="AlphaFoldDB" id="A0A146FWF8"/>
<dbReference type="EMBL" id="BCWF01000029">
    <property type="protein sequence ID" value="GAT29479.1"/>
    <property type="molecule type" value="Genomic_DNA"/>
</dbReference>
<accession>A0A146FWF8</accession>
<gene>
    <name evidence="1" type="ORF">RIB2604_03000090</name>
</gene>
<reference evidence="1 2" key="1">
    <citation type="journal article" date="2016" name="DNA Res.">
        <title>Genome sequence of Aspergillus luchuensis NBRC 4314.</title>
        <authorList>
            <person name="Yamada O."/>
            <person name="Machida M."/>
            <person name="Hosoyama A."/>
            <person name="Goto M."/>
            <person name="Takahashi T."/>
            <person name="Futagami T."/>
            <person name="Yamagata Y."/>
            <person name="Takeuchi M."/>
            <person name="Kobayashi T."/>
            <person name="Koike H."/>
            <person name="Abe K."/>
            <person name="Asai K."/>
            <person name="Arita M."/>
            <person name="Fujita N."/>
            <person name="Fukuda K."/>
            <person name="Higa K."/>
            <person name="Horikawa H."/>
            <person name="Ishikawa T."/>
            <person name="Jinno K."/>
            <person name="Kato Y."/>
            <person name="Kirimura K."/>
            <person name="Mizutani O."/>
            <person name="Nakasone K."/>
            <person name="Sano M."/>
            <person name="Shiraishi Y."/>
            <person name="Tsukahara M."/>
            <person name="Gomi K."/>
        </authorList>
    </citation>
    <scope>NUCLEOTIDE SEQUENCE [LARGE SCALE GENOMIC DNA]</scope>
    <source>
        <strain evidence="1 2">RIB 2604</strain>
    </source>
</reference>
<evidence type="ECO:0000313" key="1">
    <source>
        <dbReference type="EMBL" id="GAT29479.1"/>
    </source>
</evidence>
<name>A0A146FWF8_ASPKA</name>
<dbReference type="Proteomes" id="UP000075230">
    <property type="component" value="Unassembled WGS sequence"/>
</dbReference>